<organism evidence="2 3">
    <name type="scientific">Candidatus Woesebacteria bacterium RIFCSPLOWO2_01_FULL_39_21</name>
    <dbReference type="NCBI Taxonomy" id="1802519"/>
    <lineage>
        <taxon>Bacteria</taxon>
        <taxon>Candidatus Woeseibacteriota</taxon>
    </lineage>
</organism>
<dbReference type="Gene3D" id="3.30.1310.20">
    <property type="entry name" value="PRTase-like"/>
    <property type="match status" value="1"/>
</dbReference>
<dbReference type="SUPFAM" id="SSF53271">
    <property type="entry name" value="PRTase-like"/>
    <property type="match status" value="1"/>
</dbReference>
<dbReference type="Pfam" id="PF00156">
    <property type="entry name" value="Pribosyltran"/>
    <property type="match status" value="1"/>
</dbReference>
<comment type="caution">
    <text evidence="2">The sequence shown here is derived from an EMBL/GenBank/DDBJ whole genome shotgun (WGS) entry which is preliminary data.</text>
</comment>
<dbReference type="EMBL" id="MGHF01000025">
    <property type="protein sequence ID" value="OGM62469.1"/>
    <property type="molecule type" value="Genomic_DNA"/>
</dbReference>
<dbReference type="CDD" id="cd06223">
    <property type="entry name" value="PRTases_typeI"/>
    <property type="match status" value="1"/>
</dbReference>
<evidence type="ECO:0000259" key="1">
    <source>
        <dbReference type="Pfam" id="PF00156"/>
    </source>
</evidence>
<reference evidence="2 3" key="1">
    <citation type="journal article" date="2016" name="Nat. Commun.">
        <title>Thousands of microbial genomes shed light on interconnected biogeochemical processes in an aquifer system.</title>
        <authorList>
            <person name="Anantharaman K."/>
            <person name="Brown C.T."/>
            <person name="Hug L.A."/>
            <person name="Sharon I."/>
            <person name="Castelle C.J."/>
            <person name="Probst A.J."/>
            <person name="Thomas B.C."/>
            <person name="Singh A."/>
            <person name="Wilkins M.J."/>
            <person name="Karaoz U."/>
            <person name="Brodie E.L."/>
            <person name="Williams K.H."/>
            <person name="Hubbard S.S."/>
            <person name="Banfield J.F."/>
        </authorList>
    </citation>
    <scope>NUCLEOTIDE SEQUENCE [LARGE SCALE GENOMIC DNA]</scope>
</reference>
<dbReference type="Gene3D" id="3.40.50.2020">
    <property type="match status" value="1"/>
</dbReference>
<dbReference type="STRING" id="1802519.A2961_02450"/>
<protein>
    <recommendedName>
        <fullName evidence="1">Phosphoribosyltransferase domain-containing protein</fullName>
    </recommendedName>
</protein>
<accession>A0A1F8BFN7</accession>
<evidence type="ECO:0000313" key="2">
    <source>
        <dbReference type="EMBL" id="OGM62469.1"/>
    </source>
</evidence>
<dbReference type="InterPro" id="IPR029057">
    <property type="entry name" value="PRTase-like"/>
</dbReference>
<proteinExistence type="predicted"/>
<dbReference type="Proteomes" id="UP000177082">
    <property type="component" value="Unassembled WGS sequence"/>
</dbReference>
<dbReference type="InterPro" id="IPR000836">
    <property type="entry name" value="PRTase_dom"/>
</dbReference>
<feature type="domain" description="Phosphoribosyltransferase" evidence="1">
    <location>
        <begin position="8"/>
        <end position="194"/>
    </location>
</feature>
<dbReference type="AlphaFoldDB" id="A0A1F8BFN7"/>
<evidence type="ECO:0000313" key="3">
    <source>
        <dbReference type="Proteomes" id="UP000177082"/>
    </source>
</evidence>
<name>A0A1F8BFN7_9BACT</name>
<gene>
    <name evidence="2" type="ORF">A2961_02450</name>
</gene>
<sequence length="209" mass="22858">MFKNRFEAGRLLAKKILSSLSSIDFKNAVVLGIPRGGVVTAAAVSQKLQIPLSIVVTKKIGAPGQEELAVGAMAEDGSIVLDHDLIRRLAVDKKSLGVQIESSRLKVKSYRSKFKVKRPKLKGKIVILVDDGVATGATAEAAILCLKRKKPQELIVATPVSSRDSYESIQNLVDEIVVLETPEDFYAVGQFYRDFPQVTDEEVKSLLHK</sequence>